<evidence type="ECO:0000256" key="2">
    <source>
        <dbReference type="ARBA" id="ARBA00008857"/>
    </source>
</evidence>
<dbReference type="Gene3D" id="1.10.443.10">
    <property type="entry name" value="Intergrase catalytic core"/>
    <property type="match status" value="1"/>
</dbReference>
<dbReference type="SUPFAM" id="SSF56349">
    <property type="entry name" value="DNA breaking-rejoining enzymes"/>
    <property type="match status" value="1"/>
</dbReference>
<keyword evidence="5" id="KW-0233">DNA recombination</keyword>
<proteinExistence type="inferred from homology"/>
<gene>
    <name evidence="9" type="ORF">GT747_14400</name>
</gene>
<dbReference type="InterPro" id="IPR010998">
    <property type="entry name" value="Integrase_recombinase_N"/>
</dbReference>
<accession>A0ABW9X0X0</accession>
<comment type="function">
    <text evidence="1">Site-specific tyrosine recombinase, which acts by catalyzing the cutting and rejoining of the recombining DNA molecules.</text>
</comment>
<dbReference type="Pfam" id="PF13495">
    <property type="entry name" value="Phage_int_SAM_4"/>
    <property type="match status" value="1"/>
</dbReference>
<keyword evidence="4 6" id="KW-0238">DNA-binding</keyword>
<feature type="domain" description="Tyr recombinase" evidence="7">
    <location>
        <begin position="101"/>
        <end position="276"/>
    </location>
</feature>
<evidence type="ECO:0000256" key="3">
    <source>
        <dbReference type="ARBA" id="ARBA00022908"/>
    </source>
</evidence>
<keyword evidence="10" id="KW-1185">Reference proteome</keyword>
<dbReference type="InterPro" id="IPR002104">
    <property type="entry name" value="Integrase_catalytic"/>
</dbReference>
<dbReference type="InterPro" id="IPR044068">
    <property type="entry name" value="CB"/>
</dbReference>
<evidence type="ECO:0000256" key="5">
    <source>
        <dbReference type="ARBA" id="ARBA00023172"/>
    </source>
</evidence>
<keyword evidence="3" id="KW-0229">DNA integration</keyword>
<name>A0ABW9X0X0_9FIRM</name>
<dbReference type="EMBL" id="WWVX01000013">
    <property type="protein sequence ID" value="MZL70928.1"/>
    <property type="molecule type" value="Genomic_DNA"/>
</dbReference>
<evidence type="ECO:0000313" key="10">
    <source>
        <dbReference type="Proteomes" id="UP000474718"/>
    </source>
</evidence>
<dbReference type="InterPro" id="IPR004107">
    <property type="entry name" value="Integrase_SAM-like_N"/>
</dbReference>
<evidence type="ECO:0000313" key="9">
    <source>
        <dbReference type="EMBL" id="MZL70928.1"/>
    </source>
</evidence>
<dbReference type="Pfam" id="PF00589">
    <property type="entry name" value="Phage_integrase"/>
    <property type="match status" value="1"/>
</dbReference>
<reference evidence="9 10" key="1">
    <citation type="journal article" date="2019" name="Nat. Med.">
        <title>A library of human gut bacterial isolates paired with longitudinal multiomics data enables mechanistic microbiome research.</title>
        <authorList>
            <person name="Poyet M."/>
            <person name="Groussin M."/>
            <person name="Gibbons S.M."/>
            <person name="Avila-Pacheco J."/>
            <person name="Jiang X."/>
            <person name="Kearney S.M."/>
            <person name="Perrotta A.R."/>
            <person name="Berdy B."/>
            <person name="Zhao S."/>
            <person name="Lieberman T.D."/>
            <person name="Swanson P.K."/>
            <person name="Smith M."/>
            <person name="Roesemann S."/>
            <person name="Alexander J.E."/>
            <person name="Rich S.A."/>
            <person name="Livny J."/>
            <person name="Vlamakis H."/>
            <person name="Clish C."/>
            <person name="Bullock K."/>
            <person name="Deik A."/>
            <person name="Scott J."/>
            <person name="Pierce K.A."/>
            <person name="Xavier R.J."/>
            <person name="Alm E.J."/>
        </authorList>
    </citation>
    <scope>NUCLEOTIDE SEQUENCE [LARGE SCALE GENOMIC DNA]</scope>
    <source>
        <strain evidence="9 10">BIOML-A2</strain>
    </source>
</reference>
<dbReference type="RefSeq" id="WP_155164837.1">
    <property type="nucleotide sequence ID" value="NZ_WWVX01000013.1"/>
</dbReference>
<evidence type="ECO:0000256" key="6">
    <source>
        <dbReference type="PROSITE-ProRule" id="PRU01248"/>
    </source>
</evidence>
<organism evidence="9 10">
    <name type="scientific">Bittarella massiliensis</name>
    <name type="common">ex Durand et al. 2017</name>
    <dbReference type="NCBI Taxonomy" id="1720313"/>
    <lineage>
        <taxon>Bacteria</taxon>
        <taxon>Bacillati</taxon>
        <taxon>Bacillota</taxon>
        <taxon>Clostridia</taxon>
        <taxon>Eubacteriales</taxon>
        <taxon>Oscillospiraceae</taxon>
        <taxon>Bittarella (ex Durand et al. 2017)</taxon>
    </lineage>
</organism>
<evidence type="ECO:0000259" key="7">
    <source>
        <dbReference type="PROSITE" id="PS51898"/>
    </source>
</evidence>
<evidence type="ECO:0000256" key="4">
    <source>
        <dbReference type="ARBA" id="ARBA00023125"/>
    </source>
</evidence>
<dbReference type="PROSITE" id="PS51898">
    <property type="entry name" value="TYR_RECOMBINASE"/>
    <property type="match status" value="1"/>
</dbReference>
<protein>
    <submittedName>
        <fullName evidence="9">Tyrosine-type recombinase/integrase</fullName>
    </submittedName>
</protein>
<dbReference type="PROSITE" id="PS51900">
    <property type="entry name" value="CB"/>
    <property type="match status" value="1"/>
</dbReference>
<dbReference type="InterPro" id="IPR011010">
    <property type="entry name" value="DNA_brk_join_enz"/>
</dbReference>
<dbReference type="Proteomes" id="UP000474718">
    <property type="component" value="Unassembled WGS sequence"/>
</dbReference>
<feature type="domain" description="Core-binding (CB)" evidence="8">
    <location>
        <begin position="1"/>
        <end position="84"/>
    </location>
</feature>
<comment type="caution">
    <text evidence="9">The sequence shown here is derived from an EMBL/GenBank/DDBJ whole genome shotgun (WGS) entry which is preliminary data.</text>
</comment>
<evidence type="ECO:0000259" key="8">
    <source>
        <dbReference type="PROSITE" id="PS51900"/>
    </source>
</evidence>
<sequence>MDYLKLYREMISLRGLTDHTVKSYSTYIRSYLDYLQTILLKRPEDVSWEELRDFIRWLQKERSLSDRTINHCISQLHFFTMYVLHKPWDPTQLPMRKFDSYLPFVPTQKEAELFISTLLDLKPKAMVALMYSAGLRVGEVCNLRYCDIERKNMRIHVAHSKNRSDRYAILSQKALDILTDYWFRYGRPTGWLFPKQTDPSRPIDTFYICRHMRAHEDSLGWEHRLTCHSFRHAFGTHLYENGADLLTIKNLMGHKSLNSTLIYIHLASYQARNVMSPFDRIGGASHE</sequence>
<dbReference type="PANTHER" id="PTHR30349:SF41">
    <property type="entry name" value="INTEGRASE_RECOMBINASE PROTEIN MJ0367-RELATED"/>
    <property type="match status" value="1"/>
</dbReference>
<evidence type="ECO:0000256" key="1">
    <source>
        <dbReference type="ARBA" id="ARBA00003283"/>
    </source>
</evidence>
<dbReference type="Gene3D" id="1.10.150.130">
    <property type="match status" value="1"/>
</dbReference>
<dbReference type="InterPro" id="IPR013762">
    <property type="entry name" value="Integrase-like_cat_sf"/>
</dbReference>
<dbReference type="PANTHER" id="PTHR30349">
    <property type="entry name" value="PHAGE INTEGRASE-RELATED"/>
    <property type="match status" value="1"/>
</dbReference>
<dbReference type="InterPro" id="IPR050090">
    <property type="entry name" value="Tyrosine_recombinase_XerCD"/>
</dbReference>
<comment type="similarity">
    <text evidence="2">Belongs to the 'phage' integrase family.</text>
</comment>